<organism evidence="2 3">
    <name type="scientific">Paenibacillus hunanensis</name>
    <dbReference type="NCBI Taxonomy" id="539262"/>
    <lineage>
        <taxon>Bacteria</taxon>
        <taxon>Bacillati</taxon>
        <taxon>Bacillota</taxon>
        <taxon>Bacilli</taxon>
        <taxon>Bacillales</taxon>
        <taxon>Paenibacillaceae</taxon>
        <taxon>Paenibacillus</taxon>
    </lineage>
</organism>
<dbReference type="Pfam" id="PF01243">
    <property type="entry name" value="PNPOx_N"/>
    <property type="match status" value="1"/>
</dbReference>
<dbReference type="Proteomes" id="UP001185028">
    <property type="component" value="Unassembled WGS sequence"/>
</dbReference>
<evidence type="ECO:0000313" key="3">
    <source>
        <dbReference type="Proteomes" id="UP001185028"/>
    </source>
</evidence>
<protein>
    <recommendedName>
        <fullName evidence="1">Pyridoxamine 5'-phosphate oxidase N-terminal domain-containing protein</fullName>
    </recommendedName>
</protein>
<sequence length="164" mass="18610">MNNQTIHTDSQQPPASLPTTLQSLWNGQELEHKQHLAMPLLTISEDGYPHQAMVSAGEVLAIDKQTLRIALWTGTNTTAHLLRDGKALLTVVVDGVSYALRLQAEALPELPDAAYPRARFQARIQHIREDIAKYAELLTGVTYRLHEPEQVLERWRMTLEELRR</sequence>
<keyword evidence="3" id="KW-1185">Reference proteome</keyword>
<gene>
    <name evidence="2" type="ORF">JOC58_000675</name>
</gene>
<feature type="domain" description="Pyridoxamine 5'-phosphate oxidase N-terminal" evidence="1">
    <location>
        <begin position="33"/>
        <end position="128"/>
    </location>
</feature>
<evidence type="ECO:0000259" key="1">
    <source>
        <dbReference type="Pfam" id="PF01243"/>
    </source>
</evidence>
<dbReference type="Gene3D" id="2.30.110.10">
    <property type="entry name" value="Electron Transport, Fmn-binding Protein, Chain A"/>
    <property type="match status" value="1"/>
</dbReference>
<dbReference type="EMBL" id="JAVDQH010000002">
    <property type="protein sequence ID" value="MDR6242791.1"/>
    <property type="molecule type" value="Genomic_DNA"/>
</dbReference>
<dbReference type="RefSeq" id="WP_188774279.1">
    <property type="nucleotide sequence ID" value="NZ_BMMB01000002.1"/>
</dbReference>
<accession>A0ABU1IV51</accession>
<proteinExistence type="predicted"/>
<name>A0ABU1IV51_9BACL</name>
<dbReference type="InterPro" id="IPR012349">
    <property type="entry name" value="Split_barrel_FMN-bd"/>
</dbReference>
<reference evidence="2 3" key="1">
    <citation type="submission" date="2023-07" db="EMBL/GenBank/DDBJ databases">
        <title>Genomic Encyclopedia of Type Strains, Phase IV (KMG-IV): sequencing the most valuable type-strain genomes for metagenomic binning, comparative biology and taxonomic classification.</title>
        <authorList>
            <person name="Goeker M."/>
        </authorList>
    </citation>
    <scope>NUCLEOTIDE SEQUENCE [LARGE SCALE GENOMIC DNA]</scope>
    <source>
        <strain evidence="2 3">DSM 22170</strain>
    </source>
</reference>
<dbReference type="InterPro" id="IPR011576">
    <property type="entry name" value="Pyridox_Oxase_N"/>
</dbReference>
<comment type="caution">
    <text evidence="2">The sequence shown here is derived from an EMBL/GenBank/DDBJ whole genome shotgun (WGS) entry which is preliminary data.</text>
</comment>
<evidence type="ECO:0000313" key="2">
    <source>
        <dbReference type="EMBL" id="MDR6242791.1"/>
    </source>
</evidence>
<dbReference type="SUPFAM" id="SSF50475">
    <property type="entry name" value="FMN-binding split barrel"/>
    <property type="match status" value="1"/>
</dbReference>